<dbReference type="AlphaFoldDB" id="A0A0L0FIB4"/>
<protein>
    <recommendedName>
        <fullName evidence="3">BZIP domain-containing protein</fullName>
    </recommendedName>
</protein>
<name>A0A0L0FIB4_9EUKA</name>
<organism evidence="4 5">
    <name type="scientific">Sphaeroforma arctica JP610</name>
    <dbReference type="NCBI Taxonomy" id="667725"/>
    <lineage>
        <taxon>Eukaryota</taxon>
        <taxon>Ichthyosporea</taxon>
        <taxon>Ichthyophonida</taxon>
        <taxon>Sphaeroforma</taxon>
    </lineage>
</organism>
<feature type="compositionally biased region" description="Low complexity" evidence="2">
    <location>
        <begin position="578"/>
        <end position="591"/>
    </location>
</feature>
<dbReference type="Pfam" id="PF07716">
    <property type="entry name" value="bZIP_2"/>
    <property type="match status" value="1"/>
</dbReference>
<keyword evidence="1" id="KW-0175">Coiled coil</keyword>
<feature type="compositionally biased region" description="Polar residues" evidence="2">
    <location>
        <begin position="637"/>
        <end position="650"/>
    </location>
</feature>
<dbReference type="GO" id="GO:0003700">
    <property type="term" value="F:DNA-binding transcription factor activity"/>
    <property type="evidence" value="ECO:0007669"/>
    <property type="project" value="InterPro"/>
</dbReference>
<dbReference type="Proteomes" id="UP000054560">
    <property type="component" value="Unassembled WGS sequence"/>
</dbReference>
<evidence type="ECO:0000259" key="3">
    <source>
        <dbReference type="PROSITE" id="PS50217"/>
    </source>
</evidence>
<feature type="domain" description="BZIP" evidence="3">
    <location>
        <begin position="472"/>
        <end position="528"/>
    </location>
</feature>
<feature type="compositionally biased region" description="Basic and acidic residues" evidence="2">
    <location>
        <begin position="379"/>
        <end position="389"/>
    </location>
</feature>
<dbReference type="RefSeq" id="XP_014150397.1">
    <property type="nucleotide sequence ID" value="XM_014294922.1"/>
</dbReference>
<feature type="compositionally biased region" description="Low complexity" evidence="2">
    <location>
        <begin position="17"/>
        <end position="40"/>
    </location>
</feature>
<dbReference type="InterPro" id="IPR046347">
    <property type="entry name" value="bZIP_sf"/>
</dbReference>
<dbReference type="SMART" id="SM00338">
    <property type="entry name" value="BRLZ"/>
    <property type="match status" value="1"/>
</dbReference>
<dbReference type="Gene3D" id="1.20.5.170">
    <property type="match status" value="1"/>
</dbReference>
<feature type="compositionally biased region" description="Polar residues" evidence="2">
    <location>
        <begin position="94"/>
        <end position="111"/>
    </location>
</feature>
<evidence type="ECO:0000313" key="4">
    <source>
        <dbReference type="EMBL" id="KNC76495.1"/>
    </source>
</evidence>
<dbReference type="PROSITE" id="PS50217">
    <property type="entry name" value="BZIP"/>
    <property type="match status" value="1"/>
</dbReference>
<feature type="region of interest" description="Disordered" evidence="2">
    <location>
        <begin position="257"/>
        <end position="276"/>
    </location>
</feature>
<feature type="compositionally biased region" description="Polar residues" evidence="2">
    <location>
        <begin position="665"/>
        <end position="674"/>
    </location>
</feature>
<evidence type="ECO:0000313" key="5">
    <source>
        <dbReference type="Proteomes" id="UP000054560"/>
    </source>
</evidence>
<sequence>MTVPEAPIGDIEPAPQVPTQQASEQQQQQQQQQALTQQNQEPGFKSSSATSDDNKKSQSDSDLQVLPPPPSAPVPTQSPSLSTPTLIPNAIAESKTQPTQQPINNDGSQPATRPFAPTLHSPHMQVNPYMHLNHPVPFPHHSNASAAYMYGRPGVLNGPAVLNGPQQPYPLHPLIVRQAISPHIQPQQIQPMAMYARNGVPPQQGPTSVGGRADTNNSLVATNASAAAAPQALATPPQPPKQALMQQPVKLSAGDIQTDGRAVKGVKRKEDNTPQEEVAGALDQSLTIPSRVTVKINKKQKTDNDDKLATLSLPTSLSSTYAQSTEIALQSPDRMTASDKANVPANSLTGYSLPQYDMSAIDGLQSGVVACSNGDDSSVAERDATDRNGTHGTVVKSGEGAKSEGTGENLDEDTDEAGRMEDSLINNHANRDSFMAILSKVGLSREELQKVSTKKLNLLSTRRNLTQWEVLELKTDRRRAKNRAAAALCRMKKKQFLNDMEGNMSQLKGDNRRLMSEFSRLTQEYRELCRHTRNRKEHNGKLFSRVCELRSKLKSFCEGQSPDVSMCIGFSLDAPSDSAAGSTAGSTDTPANTDAKPDTLPQPPASANDSIQMSGMCLPSPGLSVALPNPDALALPSTETRTGNSETLTAGDSDGDSLRLPNPEFSMSSTSLTV</sequence>
<proteinExistence type="predicted"/>
<feature type="region of interest" description="Disordered" evidence="2">
    <location>
        <begin position="372"/>
        <end position="415"/>
    </location>
</feature>
<feature type="region of interest" description="Disordered" evidence="2">
    <location>
        <begin position="578"/>
        <end position="615"/>
    </location>
</feature>
<dbReference type="SUPFAM" id="SSF57959">
    <property type="entry name" value="Leucine zipper domain"/>
    <property type="match status" value="1"/>
</dbReference>
<dbReference type="GeneID" id="25911510"/>
<gene>
    <name evidence="4" type="ORF">SARC_11006</name>
</gene>
<feature type="region of interest" description="Disordered" evidence="2">
    <location>
        <begin position="628"/>
        <end position="674"/>
    </location>
</feature>
<reference evidence="4 5" key="1">
    <citation type="submission" date="2011-02" db="EMBL/GenBank/DDBJ databases">
        <title>The Genome Sequence of Sphaeroforma arctica JP610.</title>
        <authorList>
            <consortium name="The Broad Institute Genome Sequencing Platform"/>
            <person name="Russ C."/>
            <person name="Cuomo C."/>
            <person name="Young S.K."/>
            <person name="Zeng Q."/>
            <person name="Gargeya S."/>
            <person name="Alvarado L."/>
            <person name="Berlin A."/>
            <person name="Chapman S.B."/>
            <person name="Chen Z."/>
            <person name="Freedman E."/>
            <person name="Gellesch M."/>
            <person name="Goldberg J."/>
            <person name="Griggs A."/>
            <person name="Gujja S."/>
            <person name="Heilman E."/>
            <person name="Heiman D."/>
            <person name="Howarth C."/>
            <person name="Mehta T."/>
            <person name="Neiman D."/>
            <person name="Pearson M."/>
            <person name="Roberts A."/>
            <person name="Saif S."/>
            <person name="Shea T."/>
            <person name="Shenoy N."/>
            <person name="Sisk P."/>
            <person name="Stolte C."/>
            <person name="Sykes S."/>
            <person name="White J."/>
            <person name="Yandava C."/>
            <person name="Burger G."/>
            <person name="Gray M.W."/>
            <person name="Holland P.W.H."/>
            <person name="King N."/>
            <person name="Lang F.B.F."/>
            <person name="Roger A.J."/>
            <person name="Ruiz-Trillo I."/>
            <person name="Haas B."/>
            <person name="Nusbaum C."/>
            <person name="Birren B."/>
        </authorList>
    </citation>
    <scope>NUCLEOTIDE SEQUENCE [LARGE SCALE GENOMIC DNA]</scope>
    <source>
        <strain evidence="4 5">JP610</strain>
    </source>
</reference>
<accession>A0A0L0FIB4</accession>
<feature type="region of interest" description="Disordered" evidence="2">
    <location>
        <begin position="1"/>
        <end position="119"/>
    </location>
</feature>
<evidence type="ECO:0000256" key="2">
    <source>
        <dbReference type="SAM" id="MobiDB-lite"/>
    </source>
</evidence>
<dbReference type="EMBL" id="KQ243081">
    <property type="protein sequence ID" value="KNC76495.1"/>
    <property type="molecule type" value="Genomic_DNA"/>
</dbReference>
<evidence type="ECO:0000256" key="1">
    <source>
        <dbReference type="SAM" id="Coils"/>
    </source>
</evidence>
<feature type="coiled-coil region" evidence="1">
    <location>
        <begin position="497"/>
        <end position="524"/>
    </location>
</feature>
<dbReference type="InterPro" id="IPR004827">
    <property type="entry name" value="bZIP"/>
</dbReference>
<keyword evidence="5" id="KW-1185">Reference proteome</keyword>